<dbReference type="InterPro" id="IPR050542">
    <property type="entry name" value="Glycosyl_Hydrlase18_Chitinase"/>
</dbReference>
<feature type="domain" description="GH18" evidence="4">
    <location>
        <begin position="13"/>
        <end position="306"/>
    </location>
</feature>
<dbReference type="PROSITE" id="PS51910">
    <property type="entry name" value="GH18_2"/>
    <property type="match status" value="1"/>
</dbReference>
<dbReference type="InterPro" id="IPR017853">
    <property type="entry name" value="GH"/>
</dbReference>
<dbReference type="AlphaFoldDB" id="A0A4P9X9C6"/>
<dbReference type="STRING" id="1555241.A0A4P9X9C6"/>
<evidence type="ECO:0000313" key="6">
    <source>
        <dbReference type="Proteomes" id="UP000274922"/>
    </source>
</evidence>
<dbReference type="Proteomes" id="UP000274922">
    <property type="component" value="Unassembled WGS sequence"/>
</dbReference>
<feature type="compositionally biased region" description="Low complexity" evidence="3">
    <location>
        <begin position="349"/>
        <end position="361"/>
    </location>
</feature>
<proteinExistence type="predicted"/>
<evidence type="ECO:0000313" key="5">
    <source>
        <dbReference type="EMBL" id="RKP01895.1"/>
    </source>
</evidence>
<feature type="compositionally biased region" description="Basic residues" evidence="3">
    <location>
        <begin position="429"/>
        <end position="444"/>
    </location>
</feature>
<dbReference type="GO" id="GO:0005975">
    <property type="term" value="P:carbohydrate metabolic process"/>
    <property type="evidence" value="ECO:0007669"/>
    <property type="project" value="InterPro"/>
</dbReference>
<dbReference type="InterPro" id="IPR001223">
    <property type="entry name" value="Glyco_hydro18_cat"/>
</dbReference>
<gene>
    <name evidence="5" type="ORF">CXG81DRAFT_25460</name>
</gene>
<dbReference type="GO" id="GO:0016798">
    <property type="term" value="F:hydrolase activity, acting on glycosyl bonds"/>
    <property type="evidence" value="ECO:0007669"/>
    <property type="project" value="UniProtKB-KW"/>
</dbReference>
<dbReference type="SUPFAM" id="SSF51445">
    <property type="entry name" value="(Trans)glycosidases"/>
    <property type="match status" value="1"/>
</dbReference>
<dbReference type="PANTHER" id="PTHR45708:SF49">
    <property type="entry name" value="ENDOCHITINASE"/>
    <property type="match status" value="1"/>
</dbReference>
<keyword evidence="2" id="KW-0326">Glycosidase</keyword>
<dbReference type="Pfam" id="PF00704">
    <property type="entry name" value="Glyco_hydro_18"/>
    <property type="match status" value="1"/>
</dbReference>
<sequence length="444" mass="46264">MGLALLVSHASAGIDVGYSMGSSAGTSNLANICGKPGAPTFLNLSFLQSYDSQQVAWSFNSQGCELDHKSTVASLSSACKTLREQVTACESSGTHIIVSIGGAADGGKGQKITGSGGKELAQSMSKALMTTQLLGPIRGFDLDFEQLCVMDNPTVKEFMKELRVQLGPSNYLTAAPQCPTSYLHVYFGPAGIGNLYRGLFDIMNVQFYNNKGCNLVPVEDEQSGFVSNLQEWDQLCDAYGCKVTIGTFPDDPKLNYDETAVMKSVTEGLKGTKNVIGVMAWTQEGVASRSGFSSLYKKIAAATQFTSDDYSTFPLFKPDGPQPTGYGQSPAAPAPSNSGSSPAAPAPSTPATTPAAAAPGPEVTSSTMPAPGTTTVLGASSTLGASDIASSTTTSPTPAATAPYTGTGHAGTTGETYGTKGSQKNPDKLKRRCKKWKNRPSARK</sequence>
<keyword evidence="6" id="KW-1185">Reference proteome</keyword>
<accession>A0A4P9X9C6</accession>
<evidence type="ECO:0000256" key="1">
    <source>
        <dbReference type="ARBA" id="ARBA00022801"/>
    </source>
</evidence>
<feature type="compositionally biased region" description="Polar residues" evidence="3">
    <location>
        <begin position="363"/>
        <end position="384"/>
    </location>
</feature>
<name>A0A4P9X9C6_9FUNG</name>
<reference evidence="6" key="1">
    <citation type="journal article" date="2018" name="Nat. Microbiol.">
        <title>Leveraging single-cell genomics to expand the fungal tree of life.</title>
        <authorList>
            <person name="Ahrendt S.R."/>
            <person name="Quandt C.A."/>
            <person name="Ciobanu D."/>
            <person name="Clum A."/>
            <person name="Salamov A."/>
            <person name="Andreopoulos B."/>
            <person name="Cheng J.F."/>
            <person name="Woyke T."/>
            <person name="Pelin A."/>
            <person name="Henrissat B."/>
            <person name="Reynolds N.K."/>
            <person name="Benny G.L."/>
            <person name="Smith M.E."/>
            <person name="James T.Y."/>
            <person name="Grigoriev I.V."/>
        </authorList>
    </citation>
    <scope>NUCLEOTIDE SEQUENCE [LARGE SCALE GENOMIC DNA]</scope>
    <source>
        <strain evidence="6">ATCC 52028</strain>
    </source>
</reference>
<feature type="compositionally biased region" description="Low complexity" evidence="3">
    <location>
        <begin position="389"/>
        <end position="419"/>
    </location>
</feature>
<feature type="compositionally biased region" description="Low complexity" evidence="3">
    <location>
        <begin position="329"/>
        <end position="343"/>
    </location>
</feature>
<organism evidence="5 6">
    <name type="scientific">Caulochytrium protostelioides</name>
    <dbReference type="NCBI Taxonomy" id="1555241"/>
    <lineage>
        <taxon>Eukaryota</taxon>
        <taxon>Fungi</taxon>
        <taxon>Fungi incertae sedis</taxon>
        <taxon>Chytridiomycota</taxon>
        <taxon>Chytridiomycota incertae sedis</taxon>
        <taxon>Chytridiomycetes</taxon>
        <taxon>Caulochytriales</taxon>
        <taxon>Caulochytriaceae</taxon>
        <taxon>Caulochytrium</taxon>
    </lineage>
</organism>
<dbReference type="Gene3D" id="3.20.20.80">
    <property type="entry name" value="Glycosidases"/>
    <property type="match status" value="1"/>
</dbReference>
<dbReference type="PANTHER" id="PTHR45708">
    <property type="entry name" value="ENDOCHITINASE"/>
    <property type="match status" value="1"/>
</dbReference>
<evidence type="ECO:0000256" key="2">
    <source>
        <dbReference type="ARBA" id="ARBA00023295"/>
    </source>
</evidence>
<dbReference type="EMBL" id="ML014158">
    <property type="protein sequence ID" value="RKP01895.1"/>
    <property type="molecule type" value="Genomic_DNA"/>
</dbReference>
<evidence type="ECO:0000256" key="3">
    <source>
        <dbReference type="SAM" id="MobiDB-lite"/>
    </source>
</evidence>
<evidence type="ECO:0000259" key="4">
    <source>
        <dbReference type="PROSITE" id="PS51910"/>
    </source>
</evidence>
<protein>
    <recommendedName>
        <fullName evidence="4">GH18 domain-containing protein</fullName>
    </recommendedName>
</protein>
<feature type="region of interest" description="Disordered" evidence="3">
    <location>
        <begin position="313"/>
        <end position="444"/>
    </location>
</feature>
<dbReference type="OrthoDB" id="6020543at2759"/>
<keyword evidence="1" id="KW-0378">Hydrolase</keyword>